<keyword evidence="3 4" id="KW-0808">Transferase</keyword>
<dbReference type="Gene3D" id="3.40.50.2000">
    <property type="entry name" value="Glycogen Phosphorylase B"/>
    <property type="match status" value="2"/>
</dbReference>
<comment type="caution">
    <text evidence="6">The sequence shown here is derived from an EMBL/GenBank/DDBJ whole genome shotgun (WGS) entry which is preliminary data.</text>
</comment>
<evidence type="ECO:0000256" key="4">
    <source>
        <dbReference type="RuleBase" id="RU003718"/>
    </source>
</evidence>
<dbReference type="PANTHER" id="PTHR48046:SF1">
    <property type="entry name" value="GLYCOSYLTRANSFERASE-RELATED"/>
    <property type="match status" value="1"/>
</dbReference>
<dbReference type="EMBL" id="JAKOGI010000680">
    <property type="protein sequence ID" value="KAJ8431589.1"/>
    <property type="molecule type" value="Genomic_DNA"/>
</dbReference>
<dbReference type="Proteomes" id="UP001153076">
    <property type="component" value="Unassembled WGS sequence"/>
</dbReference>
<dbReference type="OrthoDB" id="5835829at2759"/>
<dbReference type="InterPro" id="IPR002213">
    <property type="entry name" value="UDP_glucos_trans"/>
</dbReference>
<dbReference type="CDD" id="cd03784">
    <property type="entry name" value="GT1_Gtf-like"/>
    <property type="match status" value="1"/>
</dbReference>
<accession>A0A9Q1JV88</accession>
<reference evidence="6" key="1">
    <citation type="submission" date="2022-04" db="EMBL/GenBank/DDBJ databases">
        <title>Carnegiea gigantea Genome sequencing and assembly v2.</title>
        <authorList>
            <person name="Copetti D."/>
            <person name="Sanderson M.J."/>
            <person name="Burquez A."/>
            <person name="Wojciechowski M.F."/>
        </authorList>
    </citation>
    <scope>NUCLEOTIDE SEQUENCE</scope>
    <source>
        <strain evidence="6">SGP5-SGP5p</strain>
        <tissue evidence="6">Aerial part</tissue>
    </source>
</reference>
<dbReference type="FunFam" id="3.40.50.2000:FF:000051">
    <property type="entry name" value="Glycosyltransferase"/>
    <property type="match status" value="1"/>
</dbReference>
<evidence type="ECO:0000256" key="5">
    <source>
        <dbReference type="RuleBase" id="RU362057"/>
    </source>
</evidence>
<name>A0A9Q1JV88_9CARY</name>
<comment type="similarity">
    <text evidence="1 4">Belongs to the UDP-glycosyltransferase family.</text>
</comment>
<organism evidence="6 7">
    <name type="scientific">Carnegiea gigantea</name>
    <dbReference type="NCBI Taxonomy" id="171969"/>
    <lineage>
        <taxon>Eukaryota</taxon>
        <taxon>Viridiplantae</taxon>
        <taxon>Streptophyta</taxon>
        <taxon>Embryophyta</taxon>
        <taxon>Tracheophyta</taxon>
        <taxon>Spermatophyta</taxon>
        <taxon>Magnoliopsida</taxon>
        <taxon>eudicotyledons</taxon>
        <taxon>Gunneridae</taxon>
        <taxon>Pentapetalae</taxon>
        <taxon>Caryophyllales</taxon>
        <taxon>Cactineae</taxon>
        <taxon>Cactaceae</taxon>
        <taxon>Cactoideae</taxon>
        <taxon>Echinocereeae</taxon>
        <taxon>Carnegiea</taxon>
    </lineage>
</organism>
<dbReference type="AlphaFoldDB" id="A0A9Q1JV88"/>
<sequence>MVIPSIAHISLLASPGLGHLIPMVELAKRLMAQHGLTVTVFAVTTEANRAEDELLQAPALAWPGLFSAVVLPKVVEVSAQLEANAAILTRLLAMVSAALPNLRSSIASMKIKPAALIVDLFATEAIKIAEEFNMKKYVFVASNARFLAYTLYFPTVEKEVKRDEPFRIPGCEPIPGEDLLELTFSPSGRAHQDFIRISRDITAVDGILVNTWEEPEHKTLGSLRDNRFMKPMAKVPVYSVGPVVRMAGTVGSTKTKTELTEWLDGQEDNSVVYVSFGSGGTISTEQTMEIAWGLELSKQKFVWVVRPPMENDTAASLFNRVHEHGTNEFAKYLPDGFLERTHKVGIVVPMWAPQEEILSHRSIGGFVTHCGWNSTLESIVNGVPMIAWPLYAEQNMNATMLALELNVAIRPETKPTKRLVKREEIAKMLRRLMVDEEGAGIRTRAKELKESANKALNEGGSSFIALSKASDTNCFCCLFQPTIRASSMKGTKTSLHLERYKFTQLVSSGVRKVKSVNVR</sequence>
<dbReference type="Pfam" id="PF00201">
    <property type="entry name" value="UDPGT"/>
    <property type="match status" value="1"/>
</dbReference>
<dbReference type="EC" id="2.4.1.-" evidence="5"/>
<dbReference type="GO" id="GO:0008194">
    <property type="term" value="F:UDP-glycosyltransferase activity"/>
    <property type="evidence" value="ECO:0007669"/>
    <property type="project" value="InterPro"/>
</dbReference>
<dbReference type="PROSITE" id="PS00375">
    <property type="entry name" value="UDPGT"/>
    <property type="match status" value="1"/>
</dbReference>
<keyword evidence="7" id="KW-1185">Reference proteome</keyword>
<keyword evidence="2 4" id="KW-0328">Glycosyltransferase</keyword>
<proteinExistence type="inferred from homology"/>
<gene>
    <name evidence="6" type="ORF">Cgig2_025631</name>
</gene>
<protein>
    <recommendedName>
        <fullName evidence="5">Glycosyltransferase</fullName>
        <ecNumber evidence="5">2.4.1.-</ecNumber>
    </recommendedName>
</protein>
<evidence type="ECO:0000256" key="1">
    <source>
        <dbReference type="ARBA" id="ARBA00009995"/>
    </source>
</evidence>
<dbReference type="PANTHER" id="PTHR48046">
    <property type="entry name" value="UDP-GLYCOSYLTRANSFERASE 72E1"/>
    <property type="match status" value="1"/>
</dbReference>
<evidence type="ECO:0000256" key="3">
    <source>
        <dbReference type="ARBA" id="ARBA00022679"/>
    </source>
</evidence>
<evidence type="ECO:0000313" key="7">
    <source>
        <dbReference type="Proteomes" id="UP001153076"/>
    </source>
</evidence>
<dbReference type="InterPro" id="IPR035595">
    <property type="entry name" value="UDP_glycos_trans_CS"/>
</dbReference>
<dbReference type="SUPFAM" id="SSF53756">
    <property type="entry name" value="UDP-Glycosyltransferase/glycogen phosphorylase"/>
    <property type="match status" value="1"/>
</dbReference>
<evidence type="ECO:0000256" key="2">
    <source>
        <dbReference type="ARBA" id="ARBA00022676"/>
    </source>
</evidence>
<evidence type="ECO:0000313" key="6">
    <source>
        <dbReference type="EMBL" id="KAJ8431589.1"/>
    </source>
</evidence>